<keyword evidence="3 5" id="KW-0808">Transferase</keyword>
<name>A0A7W9L2H6_9HYPH</name>
<evidence type="ECO:0000256" key="1">
    <source>
        <dbReference type="ARBA" id="ARBA00006739"/>
    </source>
</evidence>
<dbReference type="InterPro" id="IPR001173">
    <property type="entry name" value="Glyco_trans_2-like"/>
</dbReference>
<dbReference type="Pfam" id="PF00535">
    <property type="entry name" value="Glycos_transf_2"/>
    <property type="match status" value="1"/>
</dbReference>
<dbReference type="GO" id="GO:0016757">
    <property type="term" value="F:glycosyltransferase activity"/>
    <property type="evidence" value="ECO:0007669"/>
    <property type="project" value="UniProtKB-KW"/>
</dbReference>
<comment type="similarity">
    <text evidence="1">Belongs to the glycosyltransferase 2 family.</text>
</comment>
<reference evidence="5 6" key="1">
    <citation type="submission" date="2020-08" db="EMBL/GenBank/DDBJ databases">
        <title>Genomic Encyclopedia of Type Strains, Phase IV (KMG-IV): sequencing the most valuable type-strain genomes for metagenomic binning, comparative biology and taxonomic classification.</title>
        <authorList>
            <person name="Goeker M."/>
        </authorList>
    </citation>
    <scope>NUCLEOTIDE SEQUENCE [LARGE SCALE GENOMIC DNA]</scope>
    <source>
        <strain evidence="5 6">DSM 16268</strain>
    </source>
</reference>
<dbReference type="Proteomes" id="UP000523821">
    <property type="component" value="Unassembled WGS sequence"/>
</dbReference>
<comment type="caution">
    <text evidence="5">The sequence shown here is derived from an EMBL/GenBank/DDBJ whole genome shotgun (WGS) entry which is preliminary data.</text>
</comment>
<evidence type="ECO:0000256" key="3">
    <source>
        <dbReference type="ARBA" id="ARBA00022679"/>
    </source>
</evidence>
<dbReference type="EMBL" id="JACHOO010000005">
    <property type="protein sequence ID" value="MBB5753517.1"/>
    <property type="molecule type" value="Genomic_DNA"/>
</dbReference>
<dbReference type="SUPFAM" id="SSF53448">
    <property type="entry name" value="Nucleotide-diphospho-sugar transferases"/>
    <property type="match status" value="1"/>
</dbReference>
<dbReference type="RefSeq" id="WP_183856434.1">
    <property type="nucleotide sequence ID" value="NZ_JACHOO010000005.1"/>
</dbReference>
<evidence type="ECO:0000313" key="6">
    <source>
        <dbReference type="Proteomes" id="UP000523821"/>
    </source>
</evidence>
<evidence type="ECO:0000259" key="4">
    <source>
        <dbReference type="Pfam" id="PF00535"/>
    </source>
</evidence>
<keyword evidence="2" id="KW-0328">Glycosyltransferase</keyword>
<dbReference type="Gene3D" id="3.90.550.10">
    <property type="entry name" value="Spore Coat Polysaccharide Biosynthesis Protein SpsA, Chain A"/>
    <property type="match status" value="1"/>
</dbReference>
<gene>
    <name evidence="5" type="ORF">GGQ63_002587</name>
</gene>
<evidence type="ECO:0000313" key="5">
    <source>
        <dbReference type="EMBL" id="MBB5753517.1"/>
    </source>
</evidence>
<dbReference type="PANTHER" id="PTHR43179">
    <property type="entry name" value="RHAMNOSYLTRANSFERASE WBBL"/>
    <property type="match status" value="1"/>
</dbReference>
<protein>
    <submittedName>
        <fullName evidence="5">GT2 family glycosyltransferase</fullName>
    </submittedName>
</protein>
<dbReference type="InterPro" id="IPR029044">
    <property type="entry name" value="Nucleotide-diphossugar_trans"/>
</dbReference>
<sequence length="326" mass="35069">MGALEQLWSTGPLQRGAAGMRAAARPRNPGRRAGRVMLSFVIVTFRSNAILPRALASIPSGCEIILVDNPSDEDPAAVLGGRAARILRNARNSGYGAACNRGVAAASHPLVVVMNPDVTLDPGAVEAFLAAAAAHPDVDFFSPTIFDETGRENARQQSWIEAWTRADRRRNPVALGGAGADGLRFLHGAVFLARRTAYCAVGGFDERIFLYYEDDDLSWRILRSGRTMRRVPGAVVRHQTGSSSGHGFGDLFRRGRHKKRSEIYIARKWGLCHSPASDLAVQAAKLAFYGVTLQVDRFAGALGRLAALLGRPAEGRRTVPGAAPPH</sequence>
<evidence type="ECO:0000256" key="2">
    <source>
        <dbReference type="ARBA" id="ARBA00022676"/>
    </source>
</evidence>
<dbReference type="AlphaFoldDB" id="A0A7W9L2H6"/>
<organism evidence="5 6">
    <name type="scientific">Prosthecomicrobium pneumaticum</name>
    <dbReference type="NCBI Taxonomy" id="81895"/>
    <lineage>
        <taxon>Bacteria</taxon>
        <taxon>Pseudomonadati</taxon>
        <taxon>Pseudomonadota</taxon>
        <taxon>Alphaproteobacteria</taxon>
        <taxon>Hyphomicrobiales</taxon>
        <taxon>Kaistiaceae</taxon>
        <taxon>Prosthecomicrobium</taxon>
    </lineage>
</organism>
<keyword evidence="6" id="KW-1185">Reference proteome</keyword>
<accession>A0A7W9L2H6</accession>
<dbReference type="PANTHER" id="PTHR43179:SF12">
    <property type="entry name" value="GALACTOFURANOSYLTRANSFERASE GLFT2"/>
    <property type="match status" value="1"/>
</dbReference>
<feature type="domain" description="Glycosyltransferase 2-like" evidence="4">
    <location>
        <begin position="39"/>
        <end position="168"/>
    </location>
</feature>
<proteinExistence type="inferred from homology"/>